<evidence type="ECO:0000313" key="4">
    <source>
        <dbReference type="EMBL" id="KAG5191624.1"/>
    </source>
</evidence>
<feature type="compositionally biased region" description="Polar residues" evidence="2">
    <location>
        <begin position="577"/>
        <end position="588"/>
    </location>
</feature>
<reference evidence="4" key="1">
    <citation type="submission" date="2021-02" db="EMBL/GenBank/DDBJ databases">
        <title>First Annotated Genome of the Yellow-green Alga Tribonema minus.</title>
        <authorList>
            <person name="Mahan K.M."/>
        </authorList>
    </citation>
    <scope>NUCLEOTIDE SEQUENCE</scope>
    <source>
        <strain evidence="4">UTEX B ZZ1240</strain>
    </source>
</reference>
<dbReference type="InterPro" id="IPR050734">
    <property type="entry name" value="PIH1/Kintoun_subfamily"/>
</dbReference>
<dbReference type="Proteomes" id="UP000664859">
    <property type="component" value="Unassembled WGS sequence"/>
</dbReference>
<dbReference type="GO" id="GO:0005737">
    <property type="term" value="C:cytoplasm"/>
    <property type="evidence" value="ECO:0007669"/>
    <property type="project" value="TreeGrafter"/>
</dbReference>
<dbReference type="PANTHER" id="PTHR22997">
    <property type="entry name" value="PIH1 DOMAIN-CONTAINING PROTEIN 1"/>
    <property type="match status" value="1"/>
</dbReference>
<evidence type="ECO:0000313" key="5">
    <source>
        <dbReference type="Proteomes" id="UP000664859"/>
    </source>
</evidence>
<evidence type="ECO:0000256" key="2">
    <source>
        <dbReference type="SAM" id="MobiDB-lite"/>
    </source>
</evidence>
<feature type="region of interest" description="Disordered" evidence="2">
    <location>
        <begin position="229"/>
        <end position="249"/>
    </location>
</feature>
<feature type="region of interest" description="Disordered" evidence="2">
    <location>
        <begin position="559"/>
        <end position="588"/>
    </location>
</feature>
<feature type="compositionally biased region" description="Polar residues" evidence="2">
    <location>
        <begin position="392"/>
        <end position="406"/>
    </location>
</feature>
<feature type="region of interest" description="Disordered" evidence="2">
    <location>
        <begin position="383"/>
        <end position="501"/>
    </location>
</feature>
<keyword evidence="5" id="KW-1185">Reference proteome</keyword>
<feature type="compositionally biased region" description="Basic and acidic residues" evidence="2">
    <location>
        <begin position="477"/>
        <end position="501"/>
    </location>
</feature>
<evidence type="ECO:0000256" key="1">
    <source>
        <dbReference type="ARBA" id="ARBA00008511"/>
    </source>
</evidence>
<comment type="caution">
    <text evidence="4">The sequence shown here is derived from an EMBL/GenBank/DDBJ whole genome shotgun (WGS) entry which is preliminary data.</text>
</comment>
<dbReference type="InterPro" id="IPR012981">
    <property type="entry name" value="PIH1_N"/>
</dbReference>
<gene>
    <name evidence="4" type="ORF">JKP88DRAFT_266500</name>
</gene>
<feature type="compositionally biased region" description="Gly residues" evidence="2">
    <location>
        <begin position="559"/>
        <end position="570"/>
    </location>
</feature>
<dbReference type="PANTHER" id="PTHR22997:SF0">
    <property type="entry name" value="PIH1 DOMAIN-CONTAINING PROTEIN 1"/>
    <property type="match status" value="1"/>
</dbReference>
<accession>A0A835ZG52</accession>
<dbReference type="EMBL" id="JAFCMP010000017">
    <property type="protein sequence ID" value="KAG5191624.1"/>
    <property type="molecule type" value="Genomic_DNA"/>
</dbReference>
<dbReference type="AlphaFoldDB" id="A0A835ZG52"/>
<organism evidence="4 5">
    <name type="scientific">Tribonema minus</name>
    <dbReference type="NCBI Taxonomy" id="303371"/>
    <lineage>
        <taxon>Eukaryota</taxon>
        <taxon>Sar</taxon>
        <taxon>Stramenopiles</taxon>
        <taxon>Ochrophyta</taxon>
        <taxon>PX clade</taxon>
        <taxon>Xanthophyceae</taxon>
        <taxon>Tribonematales</taxon>
        <taxon>Tribonemataceae</taxon>
        <taxon>Tribonema</taxon>
    </lineage>
</organism>
<name>A0A835ZG52_9STRA</name>
<sequence>MAAAIGFAAKLAALQQSDPEAFAQLAQLASGDAGSSAQGPASGAALLEALAALEAAGESRGELDLPGGGVLGETGVKQKDAGVKMTPDPGFVVKTKELDTGCKVFLNVCSSDLIGVPGPCKRLDEDTGEEVEVINMPVSVGPPREYADKAGGAATVYDVVVNPKVLEEVDADRTGAQRDFVCHMAREYVERKHKCRLDERYKLPKTTIPPALQRVRDTRNAPVIQEVPQPQQSRAAAKHQAPPPALPPQPLKFWVRARRRVEDADLEDVTGQDPATTVCIPPAAWPHELLIVVAGLREEACAPGGLQSMMLKLSVFELLLEVPGHDSLSVLLPYAVRADSADARVDPHLRTLTVRITVDATPPELRPDPGSRPWLLAEALRRGDDGGDQQQAKQSTVASHRSSSPDGATDPDDLPEDRFHLRLPKGVNKYSGELEGDTGEGAAPGEAPLPPDGDDSGNDALPEDKFHKQDIVSQHYIESRDQQRREKIDRADRERAERLRNKDPGVEYVDFDDYRPGGKFAAPSEAAAAPVASADTAPVCEPLPDTVLRASQVLQAAVRGGGEGGAGGGRPAVPPLQLSSTLWSELLD</sequence>
<dbReference type="OrthoDB" id="1539250at2759"/>
<comment type="similarity">
    <text evidence="1">Belongs to the PIH1 family.</text>
</comment>
<feature type="domain" description="PIH1 N-terminal" evidence="3">
    <location>
        <begin position="85"/>
        <end position="208"/>
    </location>
</feature>
<proteinExistence type="inferred from homology"/>
<evidence type="ECO:0000259" key="3">
    <source>
        <dbReference type="Pfam" id="PF08190"/>
    </source>
</evidence>
<dbReference type="Pfam" id="PF08190">
    <property type="entry name" value="PIH1"/>
    <property type="match status" value="1"/>
</dbReference>
<protein>
    <submittedName>
        <fullName evidence="4">Pre-RNA processing PIH1/Nop17-domain-containing protein</fullName>
    </submittedName>
</protein>